<geneLocation type="plasmid" evidence="2">
    <name>ppaby6</name>
</geneLocation>
<dbReference type="PANTHER" id="PTHR41244:SF1">
    <property type="entry name" value="GLYCOSYLTRANSFERASE"/>
    <property type="match status" value="1"/>
</dbReference>
<keyword evidence="1" id="KW-0614">Plasmid</keyword>
<dbReference type="Pfam" id="PF14307">
    <property type="entry name" value="Glyco_tran_WbsX"/>
    <property type="match status" value="1"/>
</dbReference>
<accession>A0A1P8V0R1</accession>
<evidence type="ECO:0000313" key="1">
    <source>
        <dbReference type="EMBL" id="APZ55219.1"/>
    </source>
</evidence>
<reference evidence="1 2" key="1">
    <citation type="submission" date="2016-04" db="EMBL/GenBank/DDBJ databases">
        <title>Deep-sea bacteria in the southern Pacific.</title>
        <authorList>
            <person name="Tang K."/>
        </authorList>
    </citation>
    <scope>NUCLEOTIDE SEQUENCE [LARGE SCALE GENOMIC DNA]</scope>
    <source>
        <strain evidence="1 2">JLT2014</strain>
        <plasmid evidence="2">ppaby6</plasmid>
    </source>
</reference>
<dbReference type="PANTHER" id="PTHR41244">
    <property type="entry name" value="RHAMNAN SYNTHESIS F"/>
    <property type="match status" value="1"/>
</dbReference>
<dbReference type="InterPro" id="IPR032719">
    <property type="entry name" value="WbsX"/>
</dbReference>
<dbReference type="KEGG" id="paby:Ga0080574_TMP4937"/>
<keyword evidence="1" id="KW-0808">Transferase</keyword>
<keyword evidence="2" id="KW-1185">Reference proteome</keyword>
<evidence type="ECO:0000313" key="2">
    <source>
        <dbReference type="Proteomes" id="UP000187059"/>
    </source>
</evidence>
<dbReference type="EMBL" id="CP015094">
    <property type="protein sequence ID" value="APZ55219.1"/>
    <property type="molecule type" value="Genomic_DNA"/>
</dbReference>
<organism evidence="1 2">
    <name type="scientific">Salipiger abyssi</name>
    <dbReference type="NCBI Taxonomy" id="1250539"/>
    <lineage>
        <taxon>Bacteria</taxon>
        <taxon>Pseudomonadati</taxon>
        <taxon>Pseudomonadota</taxon>
        <taxon>Alphaproteobacteria</taxon>
        <taxon>Rhodobacterales</taxon>
        <taxon>Roseobacteraceae</taxon>
        <taxon>Salipiger</taxon>
    </lineage>
</organism>
<protein>
    <submittedName>
        <fullName evidence="1">Glycosyltransferase WbsX</fullName>
    </submittedName>
</protein>
<gene>
    <name evidence="1" type="ORF">Ga0080574_TMP4937</name>
</gene>
<dbReference type="Gene3D" id="3.20.20.80">
    <property type="entry name" value="Glycosidases"/>
    <property type="match status" value="1"/>
</dbReference>
<name>A0A1P8V0R1_9RHOB</name>
<dbReference type="GO" id="GO:0016740">
    <property type="term" value="F:transferase activity"/>
    <property type="evidence" value="ECO:0007669"/>
    <property type="project" value="UniProtKB-KW"/>
</dbReference>
<proteinExistence type="predicted"/>
<dbReference type="Proteomes" id="UP000187059">
    <property type="component" value="Plasmid pPABY6"/>
</dbReference>
<sequence>MRWNAPWLSGDDRGQRVVQTSQLEDWAKQALPARCRARPSPAPSTAAVPPIPENDAWWGKGFTEWRGTVNAQSLFAGTASRSCRRIWGLRSARTEVMGEQTALARAAGIDAFCVYHYWFDGRRVLEARWTSC</sequence>
<dbReference type="AlphaFoldDB" id="A0A1P8V0R1"/>